<dbReference type="AlphaFoldDB" id="A0A8H6YAF0"/>
<dbReference type="InterPro" id="IPR012337">
    <property type="entry name" value="RNaseH-like_sf"/>
</dbReference>
<dbReference type="EMBL" id="JACAZI010000008">
    <property type="protein sequence ID" value="KAF7354485.1"/>
    <property type="molecule type" value="Genomic_DNA"/>
</dbReference>
<accession>A0A8H6YAF0</accession>
<proteinExistence type="predicted"/>
<dbReference type="OrthoDB" id="2982495at2759"/>
<dbReference type="SUPFAM" id="SSF53098">
    <property type="entry name" value="Ribonuclease H-like"/>
    <property type="match status" value="1"/>
</dbReference>
<sequence length="234" mass="26691">MQSFRRQFQQKFFWVLTFACFIHSLNTAVGEIFAYPLIKSIITKANRTVTLFNGSHYWGGQLKAEAERLHMSRGLKKNGESRCYALILLCVSVAYYRQPLSITCLREDAKQNSNGCSAVAEDVINTALRTPNFWPLLRQVTRVEKPIMACWSFSVAPEHCQKSMLEDDEDAGFLAHAKEAFDRRFIKIATPVHWLALFLHPPWRKLALSGDSAKGQGKSLNFMLNAAFKIAQQW</sequence>
<evidence type="ECO:0000313" key="2">
    <source>
        <dbReference type="Proteomes" id="UP000620124"/>
    </source>
</evidence>
<protein>
    <submittedName>
        <fullName evidence="1">DUF659 domain-containing protein</fullName>
    </submittedName>
</protein>
<gene>
    <name evidence="1" type="ORF">MVEN_01137800</name>
</gene>
<keyword evidence="2" id="KW-1185">Reference proteome</keyword>
<dbReference type="Proteomes" id="UP000620124">
    <property type="component" value="Unassembled WGS sequence"/>
</dbReference>
<evidence type="ECO:0000313" key="1">
    <source>
        <dbReference type="EMBL" id="KAF7354485.1"/>
    </source>
</evidence>
<reference evidence="1" key="1">
    <citation type="submission" date="2020-05" db="EMBL/GenBank/DDBJ databases">
        <title>Mycena genomes resolve the evolution of fungal bioluminescence.</title>
        <authorList>
            <person name="Tsai I.J."/>
        </authorList>
    </citation>
    <scope>NUCLEOTIDE SEQUENCE</scope>
    <source>
        <strain evidence="1">CCC161011</strain>
    </source>
</reference>
<name>A0A8H6YAF0_9AGAR</name>
<comment type="caution">
    <text evidence="1">The sequence shown here is derived from an EMBL/GenBank/DDBJ whole genome shotgun (WGS) entry which is preliminary data.</text>
</comment>
<organism evidence="1 2">
    <name type="scientific">Mycena venus</name>
    <dbReference type="NCBI Taxonomy" id="2733690"/>
    <lineage>
        <taxon>Eukaryota</taxon>
        <taxon>Fungi</taxon>
        <taxon>Dikarya</taxon>
        <taxon>Basidiomycota</taxon>
        <taxon>Agaricomycotina</taxon>
        <taxon>Agaricomycetes</taxon>
        <taxon>Agaricomycetidae</taxon>
        <taxon>Agaricales</taxon>
        <taxon>Marasmiineae</taxon>
        <taxon>Mycenaceae</taxon>
        <taxon>Mycena</taxon>
    </lineage>
</organism>